<evidence type="ECO:0000256" key="3">
    <source>
        <dbReference type="ARBA" id="ARBA00006409"/>
    </source>
</evidence>
<keyword evidence="11 15" id="KW-0456">Lyase</keyword>
<dbReference type="InterPro" id="IPR036134">
    <property type="entry name" value="Crypto/Photolyase_FAD-like_sf"/>
</dbReference>
<reference evidence="15 16" key="1">
    <citation type="submission" date="2011-01" db="EMBL/GenBank/DDBJ databases">
        <title>Whole genome sequence of Caldisericum exile AZM16c01.</title>
        <authorList>
            <person name="Narita-Yamada S."/>
            <person name="Kawakoshi A."/>
            <person name="Nakamura S."/>
            <person name="Sasagawa M."/>
            <person name="Fukada J."/>
            <person name="Sekine M."/>
            <person name="Kato Y."/>
            <person name="Fukai R."/>
            <person name="Sasaki K."/>
            <person name="Hanamaki A."/>
            <person name="Narita H."/>
            <person name="Konno Y."/>
            <person name="Mori K."/>
            <person name="Yamazaki S."/>
            <person name="Suzuki K."/>
            <person name="Fujita N."/>
        </authorList>
    </citation>
    <scope>NUCLEOTIDE SEQUENCE [LARGE SCALE GENOMIC DNA]</scope>
    <source>
        <strain evidence="16">DSM 21853 / NBRC 104410 / AZM16c01</strain>
    </source>
</reference>
<evidence type="ECO:0000256" key="5">
    <source>
        <dbReference type="ARBA" id="ARBA00014046"/>
    </source>
</evidence>
<keyword evidence="16" id="KW-1185">Reference proteome</keyword>
<dbReference type="InterPro" id="IPR032673">
    <property type="entry name" value="DNA_photolyase_2_CS"/>
</dbReference>
<dbReference type="FunFam" id="1.10.579.10:FF:000002">
    <property type="entry name" value="Deoxyribodipyrimidine photolyase"/>
    <property type="match status" value="1"/>
</dbReference>
<sequence length="448" mass="53097">MGRTKILKDLHINSYGKFVLYWMQSSQRVVYNLALYEAINKANEIKKPLVVLFVINENFPYGSRRNFLFMLEGLKEVYEELHKLGIKFVVHVGDPVKHVVDFSKNASILIMDVGYTKLLREWRKNIVESVNIPVLSVEDNVIVPVEIASNKEEYAAYTIRRKIQKQLNDYLKPLNMPQIAFPPLREILFSFDVRNPKDAINRLHFRYNISETCYFKGGYSNAKEILNEFIQNKLPNYFEKKNDFSESFTSNLSPYLHFGQISPIEIALSVLESSVEQHEKEAFLEELIIRRELAFNFVYYNPRYDRLEGLEHWEYETLQRHKFDIRTYRYSFSQLENAETHDPLFNAAMTELVKTGKMHGYLRMYWGKKVIEWSESPDIAFKYLEELNNKYALDGRDPNSYAGIAWCFGKHDRPFKERPIFGKVRYMSEKSIYKKFDVKKYIEKVKNL</sequence>
<dbReference type="RefSeq" id="WP_014453880.1">
    <property type="nucleotide sequence ID" value="NC_017096.1"/>
</dbReference>
<dbReference type="OrthoDB" id="9772484at2"/>
<proteinExistence type="inferred from homology"/>
<evidence type="ECO:0000256" key="1">
    <source>
        <dbReference type="ARBA" id="ARBA00001932"/>
    </source>
</evidence>
<evidence type="ECO:0000256" key="13">
    <source>
        <dbReference type="ARBA" id="ARBA00033999"/>
    </source>
</evidence>
<evidence type="ECO:0000256" key="2">
    <source>
        <dbReference type="ARBA" id="ARBA00001974"/>
    </source>
</evidence>
<dbReference type="InterPro" id="IPR006050">
    <property type="entry name" value="DNA_photolyase_N"/>
</dbReference>
<protein>
    <recommendedName>
        <fullName evidence="5">Deoxyribodipyrimidine photo-lyase</fullName>
        <ecNumber evidence="4">4.1.99.3</ecNumber>
    </recommendedName>
    <alternativeName>
        <fullName evidence="12">DNA photolyase</fullName>
    </alternativeName>
</protein>
<evidence type="ECO:0000256" key="10">
    <source>
        <dbReference type="ARBA" id="ARBA00023204"/>
    </source>
</evidence>
<dbReference type="Proteomes" id="UP000004793">
    <property type="component" value="Chromosome"/>
</dbReference>
<dbReference type="Gene3D" id="1.25.40.80">
    <property type="match status" value="1"/>
</dbReference>
<evidence type="ECO:0000256" key="6">
    <source>
        <dbReference type="ARBA" id="ARBA00022630"/>
    </source>
</evidence>
<keyword evidence="6" id="KW-0285">Flavoprotein</keyword>
<evidence type="ECO:0000256" key="8">
    <source>
        <dbReference type="ARBA" id="ARBA00022827"/>
    </source>
</evidence>
<dbReference type="PANTHER" id="PTHR10211:SF0">
    <property type="entry name" value="DEOXYRIBODIPYRIMIDINE PHOTO-LYASE"/>
    <property type="match status" value="1"/>
</dbReference>
<dbReference type="PROSITE" id="PS01083">
    <property type="entry name" value="DNA_PHOTOLYASES_2_1"/>
    <property type="match status" value="1"/>
</dbReference>
<organism evidence="15 16">
    <name type="scientific">Caldisericum exile (strain DSM 21853 / NBRC 104410 / AZM16c01)</name>
    <dbReference type="NCBI Taxonomy" id="511051"/>
    <lineage>
        <taxon>Bacteria</taxon>
        <taxon>Pseudomonadati</taxon>
        <taxon>Caldisericota/Cryosericota group</taxon>
        <taxon>Caldisericota</taxon>
        <taxon>Caldisericia</taxon>
        <taxon>Caldisericales</taxon>
        <taxon>Caldisericaceae</taxon>
        <taxon>Caldisericum</taxon>
    </lineage>
</organism>
<comment type="similarity">
    <text evidence="3">Belongs to the DNA photolyase class-2 family.</text>
</comment>
<keyword evidence="8" id="KW-0274">FAD</keyword>
<dbReference type="Gene3D" id="1.10.579.10">
    <property type="entry name" value="DNA Cyclobutane Dipyrimidine Photolyase, subunit A, domain 3"/>
    <property type="match status" value="1"/>
</dbReference>
<comment type="cofactor">
    <cofactor evidence="2">
        <name>FAD</name>
        <dbReference type="ChEBI" id="CHEBI:57692"/>
    </cofactor>
</comment>
<gene>
    <name evidence="15" type="ordered locus">CSE_13590</name>
</gene>
<feature type="domain" description="Photolyase/cryptochrome alpha/beta" evidence="14">
    <location>
        <begin position="17"/>
        <end position="145"/>
    </location>
</feature>
<keyword evidence="10" id="KW-0234">DNA repair</keyword>
<dbReference type="EMBL" id="AP012051">
    <property type="protein sequence ID" value="BAL81485.1"/>
    <property type="molecule type" value="Genomic_DNA"/>
</dbReference>
<name>A0A7U6JGH3_CALEA</name>
<dbReference type="PROSITE" id="PS51645">
    <property type="entry name" value="PHR_CRY_ALPHA_BETA"/>
    <property type="match status" value="1"/>
</dbReference>
<evidence type="ECO:0000313" key="15">
    <source>
        <dbReference type="EMBL" id="BAL81485.1"/>
    </source>
</evidence>
<accession>A0A7U6JGH3</accession>
<evidence type="ECO:0000256" key="9">
    <source>
        <dbReference type="ARBA" id="ARBA00023125"/>
    </source>
</evidence>
<dbReference type="EC" id="4.1.99.3" evidence="4"/>
<dbReference type="GO" id="GO:0000719">
    <property type="term" value="P:photoreactive repair"/>
    <property type="evidence" value="ECO:0007669"/>
    <property type="project" value="TreeGrafter"/>
</dbReference>
<comment type="catalytic activity">
    <reaction evidence="13">
        <text>cyclobutadipyrimidine (in DNA) = 2 pyrimidine residues (in DNA).</text>
        <dbReference type="EC" id="4.1.99.3"/>
    </reaction>
</comment>
<evidence type="ECO:0000256" key="7">
    <source>
        <dbReference type="ARBA" id="ARBA00022763"/>
    </source>
</evidence>
<dbReference type="Pfam" id="PF00875">
    <property type="entry name" value="DNA_photolyase"/>
    <property type="match status" value="1"/>
</dbReference>
<keyword evidence="7" id="KW-0227">DNA damage</keyword>
<dbReference type="GO" id="GO:0003677">
    <property type="term" value="F:DNA binding"/>
    <property type="evidence" value="ECO:0007669"/>
    <property type="project" value="UniProtKB-KW"/>
</dbReference>
<dbReference type="InterPro" id="IPR036155">
    <property type="entry name" value="Crypto/Photolyase_N_sf"/>
</dbReference>
<dbReference type="Gene3D" id="3.40.50.620">
    <property type="entry name" value="HUPs"/>
    <property type="match status" value="1"/>
</dbReference>
<keyword evidence="9" id="KW-0238">DNA-binding</keyword>
<comment type="cofactor">
    <cofactor evidence="1">
        <name>(6R)-5,10-methylene-5,6,7,8-tetrahydrofolate</name>
        <dbReference type="ChEBI" id="CHEBI:15636"/>
    </cofactor>
</comment>
<evidence type="ECO:0000256" key="11">
    <source>
        <dbReference type="ARBA" id="ARBA00023239"/>
    </source>
</evidence>
<dbReference type="AlphaFoldDB" id="A0A7U6JGH3"/>
<evidence type="ECO:0000313" key="16">
    <source>
        <dbReference type="Proteomes" id="UP000004793"/>
    </source>
</evidence>
<dbReference type="KEGG" id="cex:CSE_13590"/>
<dbReference type="InterPro" id="IPR052219">
    <property type="entry name" value="Photolyase_Class-2"/>
</dbReference>
<dbReference type="InterPro" id="IPR014729">
    <property type="entry name" value="Rossmann-like_a/b/a_fold"/>
</dbReference>
<dbReference type="SUPFAM" id="SSF52425">
    <property type="entry name" value="Cryptochrome/photolyase, N-terminal domain"/>
    <property type="match status" value="1"/>
</dbReference>
<dbReference type="PANTHER" id="PTHR10211">
    <property type="entry name" value="DEOXYRIBODIPYRIMIDINE PHOTOLYASE"/>
    <property type="match status" value="1"/>
</dbReference>
<dbReference type="GO" id="GO:0003904">
    <property type="term" value="F:deoxyribodipyrimidine photo-lyase activity"/>
    <property type="evidence" value="ECO:0007669"/>
    <property type="project" value="UniProtKB-EC"/>
</dbReference>
<evidence type="ECO:0000256" key="4">
    <source>
        <dbReference type="ARBA" id="ARBA00013149"/>
    </source>
</evidence>
<evidence type="ECO:0000256" key="12">
    <source>
        <dbReference type="ARBA" id="ARBA00031671"/>
    </source>
</evidence>
<evidence type="ECO:0000259" key="14">
    <source>
        <dbReference type="PROSITE" id="PS51645"/>
    </source>
</evidence>
<dbReference type="SUPFAM" id="SSF48173">
    <property type="entry name" value="Cryptochrome/photolyase FAD-binding domain"/>
    <property type="match status" value="1"/>
</dbReference>